<evidence type="ECO:0000313" key="1">
    <source>
        <dbReference type="EMBL" id="QNO53406.1"/>
    </source>
</evidence>
<proteinExistence type="predicted"/>
<dbReference type="AlphaFoldDB" id="A0A7G9YZH2"/>
<accession>A0A7G9YZH2</accession>
<sequence length="692" mass="76548">MIKSGMIIFIAIVTILSLSGCISEDGDEKPPSAPPPGPTFENVMFLHHSTGANLIEQGGVRQRLTNLGYAFYDHGYNEDGLVLADGTWTGRNFDVPDDNTNPDGFAAIFAQPLHDPPDNTFSHLMQYEVIAFKSCFPVSHIESDAQLAEYKSYYLSIRDRMDQYPNKIFIVITPPPEIPFDTDSEAAARARAFAGWLASDEYLSGHPNVFSFNFFDLLADPSDNMLRTEYRRDEYDAHPNELANQIIGPIFADFIDQAVRAYAGTVEPSSTPEPTSVTPTPTASAAITMSTELIQASDLAYQGAFRLPEGSGGSNWGYSGYAATYYPEGDPSGPNDGYPGSIFAVGHDHQQYVSEISIPVPVISNDLSELNTAMTLQSFQDLTGGMFGYLEIPRAGLEYLPAQGSQTTGKLHFCWGQHFQGHEASHGWCELDLSNPQPAGPWHFGDYTNYVTNDYLFEIPEAWAAANTPGQLLATGRFRDGRWGGLGPTLFAYGPWNDGNPPAPNDRLDTITPLLLYGIQEPGMIEITVSDSMKMNTFKEADEWSRGAWLTTGDKSAVIFVGTKATGDCWYGFADGTVWPTDIDEDTVYPEVPDWPYDQRGWWSEGIEAQISFYDPADLAAVAHGDMESWEPQPYASLSIDEYLFDPGFDLERGKRYLVGAACFDRARGLLYVFERMADEDEKSLVHVWKVT</sequence>
<dbReference type="EMBL" id="MT631541">
    <property type="protein sequence ID" value="QNO53406.1"/>
    <property type="molecule type" value="Genomic_DNA"/>
</dbReference>
<dbReference type="PROSITE" id="PS51257">
    <property type="entry name" value="PROKAR_LIPOPROTEIN"/>
    <property type="match status" value="1"/>
</dbReference>
<name>A0A7G9YZH2_9EURY</name>
<reference evidence="1" key="1">
    <citation type="submission" date="2020-06" db="EMBL/GenBank/DDBJ databases">
        <title>Unique genomic features of the anaerobic methanotrophic archaea.</title>
        <authorList>
            <person name="Chadwick G.L."/>
            <person name="Skennerton C.T."/>
            <person name="Laso-Perez R."/>
            <person name="Leu A.O."/>
            <person name="Speth D.R."/>
            <person name="Yu H."/>
            <person name="Morgan-Lang C."/>
            <person name="Hatzenpichler R."/>
            <person name="Goudeau D."/>
            <person name="Malmstrom R."/>
            <person name="Brazelton W.J."/>
            <person name="Woyke T."/>
            <person name="Hallam S.J."/>
            <person name="Tyson G.W."/>
            <person name="Wegener G."/>
            <person name="Boetius A."/>
            <person name="Orphan V."/>
        </authorList>
    </citation>
    <scope>NUCLEOTIDE SEQUENCE</scope>
</reference>
<protein>
    <submittedName>
        <fullName evidence="1">Uncharacterized protein</fullName>
    </submittedName>
</protein>
<dbReference type="Gene3D" id="3.40.50.1110">
    <property type="entry name" value="SGNH hydrolase"/>
    <property type="match status" value="1"/>
</dbReference>
<dbReference type="SUPFAM" id="SSF52266">
    <property type="entry name" value="SGNH hydrolase"/>
    <property type="match status" value="1"/>
</dbReference>
<dbReference type="InterPro" id="IPR036514">
    <property type="entry name" value="SGNH_hydro_sf"/>
</dbReference>
<organism evidence="1">
    <name type="scientific">Candidatus Methanophagaceae archaeon ANME-1 ERB6</name>
    <dbReference type="NCBI Taxonomy" id="2759912"/>
    <lineage>
        <taxon>Archaea</taxon>
        <taxon>Methanobacteriati</taxon>
        <taxon>Methanobacteriota</taxon>
        <taxon>Stenosarchaea group</taxon>
        <taxon>Methanomicrobia</taxon>
        <taxon>Candidatus Methanophagales</taxon>
        <taxon>Candidatus Methanophagaceae</taxon>
    </lineage>
</organism>
<gene>
    <name evidence="1" type="ORF">JNHLJEBA_00016</name>
</gene>